<feature type="compositionally biased region" description="Low complexity" evidence="8">
    <location>
        <begin position="444"/>
        <end position="470"/>
    </location>
</feature>
<dbReference type="CDD" id="cd00130">
    <property type="entry name" value="PAS"/>
    <property type="match status" value="2"/>
</dbReference>
<feature type="domain" description="PAS" evidence="9">
    <location>
        <begin position="258"/>
        <end position="305"/>
    </location>
</feature>
<name>A0A9N9TI56_PHYSR</name>
<gene>
    <name evidence="11" type="ORF">PHYEVI_LOCUS2111</name>
</gene>
<keyword evidence="3" id="KW-0090">Biological rhythms</keyword>
<evidence type="ECO:0000256" key="4">
    <source>
        <dbReference type="ARBA" id="ARBA00023125"/>
    </source>
</evidence>
<dbReference type="GO" id="GO:0005737">
    <property type="term" value="C:cytoplasm"/>
    <property type="evidence" value="ECO:0007669"/>
    <property type="project" value="InterPro"/>
</dbReference>
<dbReference type="PANTHER" id="PTHR46055:SF3">
    <property type="entry name" value="CIRCADIAN LOCOMOTER OUTPUT CYCLES PROTEIN KAPUT"/>
    <property type="match status" value="1"/>
</dbReference>
<keyword evidence="5" id="KW-0010">Activator</keyword>
<evidence type="ECO:0000256" key="8">
    <source>
        <dbReference type="SAM" id="MobiDB-lite"/>
    </source>
</evidence>
<dbReference type="PROSITE" id="PS50112">
    <property type="entry name" value="PAS"/>
    <property type="match status" value="2"/>
</dbReference>
<dbReference type="GO" id="GO:0046983">
    <property type="term" value="F:protein dimerization activity"/>
    <property type="evidence" value="ECO:0007669"/>
    <property type="project" value="InterPro"/>
</dbReference>
<dbReference type="GO" id="GO:1990513">
    <property type="term" value="C:CLOCK-BMAL transcription complex"/>
    <property type="evidence" value="ECO:0007669"/>
    <property type="project" value="TreeGrafter"/>
</dbReference>
<feature type="domain" description="PAS" evidence="9">
    <location>
        <begin position="98"/>
        <end position="162"/>
    </location>
</feature>
<sequence length="650" mass="72848">MSAVKKSSSKRFEDTMDDDSDDKDSKRKSRNLSEKKRRDQFNMLVNELSTMVSAGGRKMDKSTVLKSTISFLKNHNEVTVRSRLNEIQEDWKPTFLTNEEFTHLVLEAVDGFIIIFSTSGQIHYTSESVASLLGHLPNDLLDTSIYDLVSEEEHHILFNVLNPSDVEKQAVFSAHLKRGDLLPKVESVFEPVHFIGYFRSDEDCVPTENRYSGYSGEADTRLVFIGTGRILTPQLIKEMPLADSLKSEFASRHSLEWKFLFLDHRAPPIIGYLPFELLGTSGYDYYHVDDLEKVVSGHESLMQKGEGTSCYYRFLTKGQQWIWLQTRFYITYHQWNSKPEFIVCTHRVVSYTDVTKQNRKQGETTPESFEQNEEPSPSAAISWTSGGTNAEGTSTPTEKSIVRHGPGSSCTLMSADSPGSRQSVNIHRSSTKSRSNYTPGPVISQSSPPMASSPQSLHQMAQTQPQLQQQPQLQTQMQPQHQPLLQQHPMQIQPQPVPPAAFMEPHQYVAAIPVQSLITNFPPAGVISPIQQVDNMVISPAQTQFQADLQRKHAELQAIIGHQQQELRRVSEQLLMARLGLIQGAQPVQPAAYQTVTNPGTVSSTTTTMRLPPVQGPASVIVPVSVPIHLPPQHPQTLMYTTPDSNTESK</sequence>
<dbReference type="Gene3D" id="3.30.450.20">
    <property type="entry name" value="PAS domain"/>
    <property type="match status" value="2"/>
</dbReference>
<keyword evidence="6" id="KW-0804">Transcription</keyword>
<reference evidence="11" key="1">
    <citation type="submission" date="2022-01" db="EMBL/GenBank/DDBJ databases">
        <authorList>
            <person name="King R."/>
        </authorList>
    </citation>
    <scope>NUCLEOTIDE SEQUENCE</scope>
</reference>
<dbReference type="SMART" id="SM00091">
    <property type="entry name" value="PAS"/>
    <property type="match status" value="2"/>
</dbReference>
<dbReference type="InterPro" id="IPR035965">
    <property type="entry name" value="PAS-like_dom_sf"/>
</dbReference>
<organism evidence="11 12">
    <name type="scientific">Phyllotreta striolata</name>
    <name type="common">Striped flea beetle</name>
    <name type="synonym">Crioceris striolata</name>
    <dbReference type="NCBI Taxonomy" id="444603"/>
    <lineage>
        <taxon>Eukaryota</taxon>
        <taxon>Metazoa</taxon>
        <taxon>Ecdysozoa</taxon>
        <taxon>Arthropoda</taxon>
        <taxon>Hexapoda</taxon>
        <taxon>Insecta</taxon>
        <taxon>Pterygota</taxon>
        <taxon>Neoptera</taxon>
        <taxon>Endopterygota</taxon>
        <taxon>Coleoptera</taxon>
        <taxon>Polyphaga</taxon>
        <taxon>Cucujiformia</taxon>
        <taxon>Chrysomeloidea</taxon>
        <taxon>Chrysomelidae</taxon>
        <taxon>Galerucinae</taxon>
        <taxon>Alticini</taxon>
        <taxon>Phyllotreta</taxon>
    </lineage>
</organism>
<feature type="domain" description="BHLH" evidence="10">
    <location>
        <begin position="25"/>
        <end position="75"/>
    </location>
</feature>
<evidence type="ECO:0000313" key="12">
    <source>
        <dbReference type="Proteomes" id="UP001153712"/>
    </source>
</evidence>
<dbReference type="Proteomes" id="UP001153712">
    <property type="component" value="Chromosome 11"/>
</dbReference>
<dbReference type="SMART" id="SM00353">
    <property type="entry name" value="HLH"/>
    <property type="match status" value="1"/>
</dbReference>
<evidence type="ECO:0000313" key="11">
    <source>
        <dbReference type="EMBL" id="CAG9855665.1"/>
    </source>
</evidence>
<evidence type="ECO:0000256" key="6">
    <source>
        <dbReference type="ARBA" id="ARBA00023163"/>
    </source>
</evidence>
<feature type="region of interest" description="Disordered" evidence="8">
    <location>
        <begin position="1"/>
        <end position="36"/>
    </location>
</feature>
<evidence type="ECO:0000256" key="7">
    <source>
        <dbReference type="ARBA" id="ARBA00023242"/>
    </source>
</evidence>
<dbReference type="Pfam" id="PF14598">
    <property type="entry name" value="PAS_11"/>
    <property type="match status" value="1"/>
</dbReference>
<dbReference type="InterPro" id="IPR001067">
    <property type="entry name" value="Nuc_translocat"/>
</dbReference>
<feature type="region of interest" description="Disordered" evidence="8">
    <location>
        <begin position="356"/>
        <end position="470"/>
    </location>
</feature>
<dbReference type="InterPro" id="IPR001610">
    <property type="entry name" value="PAC"/>
</dbReference>
<evidence type="ECO:0000256" key="5">
    <source>
        <dbReference type="ARBA" id="ARBA00023159"/>
    </source>
</evidence>
<keyword evidence="12" id="KW-1185">Reference proteome</keyword>
<evidence type="ECO:0000259" key="9">
    <source>
        <dbReference type="PROSITE" id="PS50112"/>
    </source>
</evidence>
<keyword evidence="7" id="KW-0539">Nucleus</keyword>
<dbReference type="GO" id="GO:0000978">
    <property type="term" value="F:RNA polymerase II cis-regulatory region sequence-specific DNA binding"/>
    <property type="evidence" value="ECO:0007669"/>
    <property type="project" value="TreeGrafter"/>
</dbReference>
<keyword evidence="2" id="KW-0805">Transcription regulation</keyword>
<keyword evidence="4" id="KW-0238">DNA-binding</keyword>
<dbReference type="GO" id="GO:0000981">
    <property type="term" value="F:DNA-binding transcription factor activity, RNA polymerase II-specific"/>
    <property type="evidence" value="ECO:0007669"/>
    <property type="project" value="InterPro"/>
</dbReference>
<proteinExistence type="predicted"/>
<accession>A0A9N9TI56</accession>
<dbReference type="OrthoDB" id="411251at2759"/>
<evidence type="ECO:0000256" key="3">
    <source>
        <dbReference type="ARBA" id="ARBA00023108"/>
    </source>
</evidence>
<protein>
    <recommendedName>
        <fullName evidence="13">Clock</fullName>
    </recommendedName>
</protein>
<feature type="compositionally biased region" description="Polar residues" evidence="8">
    <location>
        <begin position="379"/>
        <end position="398"/>
    </location>
</feature>
<dbReference type="PANTHER" id="PTHR46055">
    <property type="entry name" value="CIRCADIAN LOCOMOTER OUTPUT CYCLES PROTEIN KAPUT"/>
    <property type="match status" value="1"/>
</dbReference>
<evidence type="ECO:0000259" key="10">
    <source>
        <dbReference type="PROSITE" id="PS50888"/>
    </source>
</evidence>
<dbReference type="GO" id="GO:0032922">
    <property type="term" value="P:circadian regulation of gene expression"/>
    <property type="evidence" value="ECO:0007669"/>
    <property type="project" value="InterPro"/>
</dbReference>
<evidence type="ECO:0008006" key="13">
    <source>
        <dbReference type="Google" id="ProtNLM"/>
    </source>
</evidence>
<feature type="compositionally biased region" description="Polar residues" evidence="8">
    <location>
        <begin position="408"/>
        <end position="438"/>
    </location>
</feature>
<dbReference type="PROSITE" id="PS50888">
    <property type="entry name" value="BHLH"/>
    <property type="match status" value="1"/>
</dbReference>
<dbReference type="SUPFAM" id="SSF47459">
    <property type="entry name" value="HLH, helix-loop-helix DNA-binding domain"/>
    <property type="match status" value="1"/>
</dbReference>
<evidence type="ECO:0000256" key="2">
    <source>
        <dbReference type="ARBA" id="ARBA00023015"/>
    </source>
</evidence>
<dbReference type="InterPro" id="IPR000014">
    <property type="entry name" value="PAS"/>
</dbReference>
<dbReference type="InterPro" id="IPR013767">
    <property type="entry name" value="PAS_fold"/>
</dbReference>
<dbReference type="AlphaFoldDB" id="A0A9N9TI56"/>
<dbReference type="Gene3D" id="4.10.280.10">
    <property type="entry name" value="Helix-loop-helix DNA-binding domain"/>
    <property type="match status" value="1"/>
</dbReference>
<dbReference type="InterPro" id="IPR047230">
    <property type="entry name" value="CLOCK-like"/>
</dbReference>
<keyword evidence="1" id="KW-0677">Repeat</keyword>
<dbReference type="InterPro" id="IPR011598">
    <property type="entry name" value="bHLH_dom"/>
</dbReference>
<dbReference type="Pfam" id="PF00989">
    <property type="entry name" value="PAS"/>
    <property type="match status" value="1"/>
</dbReference>
<dbReference type="Pfam" id="PF00010">
    <property type="entry name" value="HLH"/>
    <property type="match status" value="1"/>
</dbReference>
<dbReference type="SUPFAM" id="SSF55785">
    <property type="entry name" value="PYP-like sensor domain (PAS domain)"/>
    <property type="match status" value="2"/>
</dbReference>
<dbReference type="PRINTS" id="PR00785">
    <property type="entry name" value="NCTRNSLOCATR"/>
</dbReference>
<dbReference type="GO" id="GO:0045944">
    <property type="term" value="P:positive regulation of transcription by RNA polymerase II"/>
    <property type="evidence" value="ECO:0007669"/>
    <property type="project" value="UniProtKB-ARBA"/>
</dbReference>
<dbReference type="InterPro" id="IPR036638">
    <property type="entry name" value="HLH_DNA-bd_sf"/>
</dbReference>
<dbReference type="SMART" id="SM00086">
    <property type="entry name" value="PAC"/>
    <property type="match status" value="1"/>
</dbReference>
<dbReference type="EMBL" id="OU900104">
    <property type="protein sequence ID" value="CAG9855665.1"/>
    <property type="molecule type" value="Genomic_DNA"/>
</dbReference>
<evidence type="ECO:0000256" key="1">
    <source>
        <dbReference type="ARBA" id="ARBA00022737"/>
    </source>
</evidence>